<gene>
    <name evidence="3" type="ORF">chiPu_0022056</name>
</gene>
<evidence type="ECO:0000259" key="2">
    <source>
        <dbReference type="Pfam" id="PF02093"/>
    </source>
</evidence>
<feature type="region of interest" description="Disordered" evidence="1">
    <location>
        <begin position="28"/>
        <end position="52"/>
    </location>
</feature>
<sequence length="145" mass="16686">MCILNVLFTGEERGLIPGAAIKIWDRKIPNGDRDTGQGESEFPLRDTQWENQNPEHREEIMELKDLILKGITGAVPKSQNLTKAFEVKEEKDETSSAFLQRLRDSMREYSGMNPEDPTAQGLLKVYFVTKAWPDTEKDTEDRREE</sequence>
<comment type="caution">
    <text evidence="3">The sequence shown here is derived from an EMBL/GenBank/DDBJ whole genome shotgun (WGS) entry which is preliminary data.</text>
</comment>
<accession>A0A401RIU5</accession>
<dbReference type="InterPro" id="IPR008919">
    <property type="entry name" value="Retrov_capsid_N"/>
</dbReference>
<name>A0A401RIU5_CHIPU</name>
<dbReference type="InterPro" id="IPR050462">
    <property type="entry name" value="Retroviral_Gag-Pol_poly"/>
</dbReference>
<protein>
    <recommendedName>
        <fullName evidence="2">Core shell protein Gag P30 domain-containing protein</fullName>
    </recommendedName>
</protein>
<dbReference type="STRING" id="137246.A0A401RIU5"/>
<evidence type="ECO:0000256" key="1">
    <source>
        <dbReference type="SAM" id="MobiDB-lite"/>
    </source>
</evidence>
<dbReference type="AlphaFoldDB" id="A0A401RIU5"/>
<organism evidence="3 4">
    <name type="scientific">Chiloscyllium punctatum</name>
    <name type="common">Brownbanded bambooshark</name>
    <name type="synonym">Hemiscyllium punctatum</name>
    <dbReference type="NCBI Taxonomy" id="137246"/>
    <lineage>
        <taxon>Eukaryota</taxon>
        <taxon>Metazoa</taxon>
        <taxon>Chordata</taxon>
        <taxon>Craniata</taxon>
        <taxon>Vertebrata</taxon>
        <taxon>Chondrichthyes</taxon>
        <taxon>Elasmobranchii</taxon>
        <taxon>Galeomorphii</taxon>
        <taxon>Galeoidea</taxon>
        <taxon>Orectolobiformes</taxon>
        <taxon>Hemiscylliidae</taxon>
        <taxon>Chiloscyllium</taxon>
    </lineage>
</organism>
<dbReference type="EMBL" id="BEZZ01005717">
    <property type="protein sequence ID" value="GCC18044.1"/>
    <property type="molecule type" value="Genomic_DNA"/>
</dbReference>
<evidence type="ECO:0000313" key="3">
    <source>
        <dbReference type="EMBL" id="GCC18044.1"/>
    </source>
</evidence>
<dbReference type="Pfam" id="PF02093">
    <property type="entry name" value="Gag_p30"/>
    <property type="match status" value="1"/>
</dbReference>
<dbReference type="SUPFAM" id="SSF47943">
    <property type="entry name" value="Retrovirus capsid protein, N-terminal core domain"/>
    <property type="match status" value="1"/>
</dbReference>
<dbReference type="GO" id="GO:0019068">
    <property type="term" value="P:virion assembly"/>
    <property type="evidence" value="ECO:0007669"/>
    <property type="project" value="InterPro"/>
</dbReference>
<evidence type="ECO:0000313" key="4">
    <source>
        <dbReference type="Proteomes" id="UP000287033"/>
    </source>
</evidence>
<proteinExistence type="predicted"/>
<dbReference type="PANTHER" id="PTHR33166">
    <property type="entry name" value="GAG_P30 DOMAIN-CONTAINING PROTEIN"/>
    <property type="match status" value="1"/>
</dbReference>
<reference evidence="3 4" key="1">
    <citation type="journal article" date="2018" name="Nat. Ecol. Evol.">
        <title>Shark genomes provide insights into elasmobranch evolution and the origin of vertebrates.</title>
        <authorList>
            <person name="Hara Y"/>
            <person name="Yamaguchi K"/>
            <person name="Onimaru K"/>
            <person name="Kadota M"/>
            <person name="Koyanagi M"/>
            <person name="Keeley SD"/>
            <person name="Tatsumi K"/>
            <person name="Tanaka K"/>
            <person name="Motone F"/>
            <person name="Kageyama Y"/>
            <person name="Nozu R"/>
            <person name="Adachi N"/>
            <person name="Nishimura O"/>
            <person name="Nakagawa R"/>
            <person name="Tanegashima C"/>
            <person name="Kiyatake I"/>
            <person name="Matsumoto R"/>
            <person name="Murakumo K"/>
            <person name="Nishida K"/>
            <person name="Terakita A"/>
            <person name="Kuratani S"/>
            <person name="Sato K"/>
            <person name="Hyodo S Kuraku.S."/>
        </authorList>
    </citation>
    <scope>NUCLEOTIDE SEQUENCE [LARGE SCALE GENOMIC DNA]</scope>
</reference>
<feature type="domain" description="Core shell protein Gag P30" evidence="2">
    <location>
        <begin position="4"/>
        <end position="139"/>
    </location>
</feature>
<dbReference type="Proteomes" id="UP000287033">
    <property type="component" value="Unassembled WGS sequence"/>
</dbReference>
<dbReference type="Gene3D" id="1.10.375.10">
    <property type="entry name" value="Human Immunodeficiency Virus Type 1 Capsid Protein"/>
    <property type="match status" value="1"/>
</dbReference>
<keyword evidence="4" id="KW-1185">Reference proteome</keyword>
<dbReference type="OrthoDB" id="9422159at2759"/>
<dbReference type="InterPro" id="IPR003036">
    <property type="entry name" value="Gag_P30"/>
</dbReference>